<dbReference type="GO" id="GO:0055085">
    <property type="term" value="P:transmembrane transport"/>
    <property type="evidence" value="ECO:0007669"/>
    <property type="project" value="InterPro"/>
</dbReference>
<feature type="transmembrane region" description="Helical" evidence="7">
    <location>
        <begin position="12"/>
        <end position="37"/>
    </location>
</feature>
<feature type="transmembrane region" description="Helical" evidence="7">
    <location>
        <begin position="197"/>
        <end position="219"/>
    </location>
</feature>
<keyword evidence="10" id="KW-1185">Reference proteome</keyword>
<dbReference type="PaxDb" id="243274-THEMA_02570"/>
<dbReference type="InterPro" id="IPR035906">
    <property type="entry name" value="MetI-like_sf"/>
</dbReference>
<keyword evidence="3" id="KW-1003">Cell membrane</keyword>
<dbReference type="GO" id="GO:0005886">
    <property type="term" value="C:plasma membrane"/>
    <property type="evidence" value="ECO:0007669"/>
    <property type="project" value="UniProtKB-SubCell"/>
</dbReference>
<gene>
    <name evidence="9" type="ordered locus">TM_0431</name>
</gene>
<dbReference type="PIR" id="G72379">
    <property type="entry name" value="G72379"/>
</dbReference>
<keyword evidence="5 7" id="KW-1133">Transmembrane helix</keyword>
<evidence type="ECO:0000256" key="2">
    <source>
        <dbReference type="ARBA" id="ARBA00022448"/>
    </source>
</evidence>
<dbReference type="KEGG" id="tmi:THEMA_02570"/>
<feature type="transmembrane region" description="Helical" evidence="7">
    <location>
        <begin position="104"/>
        <end position="123"/>
    </location>
</feature>
<dbReference type="KEGG" id="tmw:THMA_0437"/>
<accession>G4FHZ0</accession>
<dbReference type="DNASU" id="897444"/>
<dbReference type="PATRIC" id="fig|243274.17.peg.429"/>
<dbReference type="AlphaFoldDB" id="Q9WYR2"/>
<dbReference type="InterPro" id="IPR051393">
    <property type="entry name" value="ABC_transporter_permease"/>
</dbReference>
<comment type="subcellular location">
    <subcellularLocation>
        <location evidence="1 7">Cell membrane</location>
        <topology evidence="1 7">Multi-pass membrane protein</topology>
    </subcellularLocation>
</comment>
<feature type="transmembrane region" description="Helical" evidence="7">
    <location>
        <begin position="66"/>
        <end position="92"/>
    </location>
</feature>
<dbReference type="Proteomes" id="UP000008183">
    <property type="component" value="Chromosome"/>
</dbReference>
<dbReference type="KEGG" id="tmm:Tmari_0428"/>
<evidence type="ECO:0000256" key="7">
    <source>
        <dbReference type="RuleBase" id="RU363032"/>
    </source>
</evidence>
<dbReference type="OrthoDB" id="9809173at2"/>
<dbReference type="PROSITE" id="PS50928">
    <property type="entry name" value="ABC_TM1"/>
    <property type="match status" value="1"/>
</dbReference>
<dbReference type="RefSeq" id="WP_004083320.1">
    <property type="nucleotide sequence ID" value="NC_000853.1"/>
</dbReference>
<keyword evidence="6 7" id="KW-0472">Membrane</keyword>
<dbReference type="PANTHER" id="PTHR30193:SF1">
    <property type="entry name" value="ABC TRANSPORTER PERMEASE PROTEIN YESP-RELATED"/>
    <property type="match status" value="1"/>
</dbReference>
<dbReference type="SUPFAM" id="SSF161098">
    <property type="entry name" value="MetI-like"/>
    <property type="match status" value="1"/>
</dbReference>
<protein>
    <submittedName>
        <fullName evidence="9">Sugar ABC transporter, permease protein</fullName>
    </submittedName>
</protein>
<reference evidence="9 10" key="1">
    <citation type="journal article" date="1999" name="Nature">
        <title>Evidence for lateral gene transfer between Archaea and Bacteria from genome sequence of Thermotoga maritima.</title>
        <authorList>
            <person name="Nelson K.E."/>
            <person name="Clayton R.A."/>
            <person name="Gill S.R."/>
            <person name="Gwinn M.L."/>
            <person name="Dodson R.J."/>
            <person name="Haft D.H."/>
            <person name="Hickey E.K."/>
            <person name="Peterson J.D."/>
            <person name="Nelson W.C."/>
            <person name="Ketchum K.A."/>
            <person name="McDonald L."/>
            <person name="Utterback T.R."/>
            <person name="Malek J.A."/>
            <person name="Linher K.D."/>
            <person name="Garrett M.M."/>
            <person name="Stewart A.M."/>
            <person name="Cotton M.D."/>
            <person name="Pratt M.S."/>
            <person name="Phillips C.A."/>
            <person name="Richardson D."/>
            <person name="Heidelberg J."/>
            <person name="Sutton G.G."/>
            <person name="Fleischmann R.D."/>
            <person name="White O."/>
            <person name="Salzberg S.L."/>
            <person name="Smith H.O."/>
            <person name="Venter J.C."/>
            <person name="Fraser C.M."/>
        </authorList>
    </citation>
    <scope>NUCLEOTIDE SEQUENCE [LARGE SCALE GENOMIC DNA]</scope>
    <source>
        <strain evidence="10">ATCC 43589 / DSM 3109 / JCM 10099 / NBRC 100826 / MSB8</strain>
    </source>
</reference>
<evidence type="ECO:0000256" key="6">
    <source>
        <dbReference type="ARBA" id="ARBA00023136"/>
    </source>
</evidence>
<feature type="transmembrane region" description="Helical" evidence="7">
    <location>
        <begin position="152"/>
        <end position="176"/>
    </location>
</feature>
<evidence type="ECO:0000256" key="5">
    <source>
        <dbReference type="ARBA" id="ARBA00022989"/>
    </source>
</evidence>
<evidence type="ECO:0000313" key="9">
    <source>
        <dbReference type="EMBL" id="AAD35516.1"/>
    </source>
</evidence>
<dbReference type="CDD" id="cd06261">
    <property type="entry name" value="TM_PBP2"/>
    <property type="match status" value="1"/>
</dbReference>
<dbReference type="PANTHER" id="PTHR30193">
    <property type="entry name" value="ABC TRANSPORTER PERMEASE PROTEIN"/>
    <property type="match status" value="1"/>
</dbReference>
<feature type="transmembrane region" description="Helical" evidence="7">
    <location>
        <begin position="259"/>
        <end position="279"/>
    </location>
</feature>
<keyword evidence="2 7" id="KW-0813">Transport</keyword>
<organism evidence="9 10">
    <name type="scientific">Thermotoga maritima (strain ATCC 43589 / DSM 3109 / JCM 10099 / NBRC 100826 / MSB8)</name>
    <dbReference type="NCBI Taxonomy" id="243274"/>
    <lineage>
        <taxon>Bacteria</taxon>
        <taxon>Thermotogati</taxon>
        <taxon>Thermotogota</taxon>
        <taxon>Thermotogae</taxon>
        <taxon>Thermotogales</taxon>
        <taxon>Thermotogaceae</taxon>
        <taxon>Thermotoga</taxon>
    </lineage>
</organism>
<evidence type="ECO:0000256" key="3">
    <source>
        <dbReference type="ARBA" id="ARBA00022475"/>
    </source>
</evidence>
<dbReference type="KEGG" id="tma:TM0431"/>
<accession>Q9WYR2</accession>
<dbReference type="EMBL" id="AE000512">
    <property type="protein sequence ID" value="AAD35516.1"/>
    <property type="molecule type" value="Genomic_DNA"/>
</dbReference>
<evidence type="ECO:0000256" key="1">
    <source>
        <dbReference type="ARBA" id="ARBA00004651"/>
    </source>
</evidence>
<dbReference type="InParanoid" id="Q9WYR2"/>
<name>Q9WYR2_THEMA</name>
<evidence type="ECO:0000313" key="10">
    <source>
        <dbReference type="Proteomes" id="UP000008183"/>
    </source>
</evidence>
<dbReference type="Pfam" id="PF00528">
    <property type="entry name" value="BPD_transp_1"/>
    <property type="match status" value="1"/>
</dbReference>
<keyword evidence="4 7" id="KW-0812">Transmembrane</keyword>
<dbReference type="Gene3D" id="1.10.3720.10">
    <property type="entry name" value="MetI-like"/>
    <property type="match status" value="1"/>
</dbReference>
<feature type="domain" description="ABC transmembrane type-1" evidence="8">
    <location>
        <begin position="62"/>
        <end position="278"/>
    </location>
</feature>
<feature type="transmembrane region" description="Helical" evidence="7">
    <location>
        <begin position="225"/>
        <end position="247"/>
    </location>
</feature>
<sequence>MIRSLVRSRFIFVLPGLVFLVLFVAVPVISVFIMGFFKWNLLSPPRFVGLENFKMLLKDKWFWNSVWVSIKLLLLAVPMQFFVSLGLALCLYEETTASKILRAFFYWPYMMPAVAGTTMWKWLLSYDIGLLNHILRTLGLPPVPWLIKPFPALFSIALLRTWGMTGLLMVMFITGLQNVPQDYIEAAMIDGANRWQRFWYVVFPAMSNTNLLVLMTAIAHTLRSFAGVYVLTTGGPGYATTIIPLYIYQTAFTQFRIGYSYAASVIYFLIAFAIAMITLKLRESRS</sequence>
<dbReference type="EnsemblBacteria" id="AAD35516">
    <property type="protein sequence ID" value="AAD35516"/>
    <property type="gene ID" value="TM_0431"/>
</dbReference>
<proteinExistence type="inferred from homology"/>
<dbReference type="InterPro" id="IPR000515">
    <property type="entry name" value="MetI-like"/>
</dbReference>
<evidence type="ECO:0000256" key="4">
    <source>
        <dbReference type="ARBA" id="ARBA00022692"/>
    </source>
</evidence>
<evidence type="ECO:0000259" key="8">
    <source>
        <dbReference type="PROSITE" id="PS50928"/>
    </source>
</evidence>
<comment type="similarity">
    <text evidence="7">Belongs to the binding-protein-dependent transport system permease family.</text>
</comment>